<dbReference type="InterPro" id="IPR029068">
    <property type="entry name" value="Glyas_Bleomycin-R_OHBP_Dase"/>
</dbReference>
<evidence type="ECO:0000259" key="1">
    <source>
        <dbReference type="PROSITE" id="PS51819"/>
    </source>
</evidence>
<accession>A0A3N1CR33</accession>
<dbReference type="PROSITE" id="PS51819">
    <property type="entry name" value="VOC"/>
    <property type="match status" value="2"/>
</dbReference>
<evidence type="ECO:0000313" key="2">
    <source>
        <dbReference type="EMBL" id="ROO83168.1"/>
    </source>
</evidence>
<feature type="domain" description="VOC" evidence="1">
    <location>
        <begin position="1"/>
        <end position="107"/>
    </location>
</feature>
<gene>
    <name evidence="2" type="ORF">EDD29_0662</name>
</gene>
<name>A0A3N1CR33_9ACTN</name>
<dbReference type="AlphaFoldDB" id="A0A3N1CR33"/>
<keyword evidence="3" id="KW-1185">Reference proteome</keyword>
<dbReference type="Gene3D" id="3.10.180.10">
    <property type="entry name" value="2,3-Dihydroxybiphenyl 1,2-Dioxygenase, domain 1"/>
    <property type="match status" value="2"/>
</dbReference>
<dbReference type="EMBL" id="RJKE01000001">
    <property type="protein sequence ID" value="ROO83168.1"/>
    <property type="molecule type" value="Genomic_DNA"/>
</dbReference>
<protein>
    <recommendedName>
        <fullName evidence="1">VOC domain-containing protein</fullName>
    </recommendedName>
</protein>
<dbReference type="CDD" id="cd07247">
    <property type="entry name" value="SgaA_N_like"/>
    <property type="match status" value="2"/>
</dbReference>
<dbReference type="Pfam" id="PF00903">
    <property type="entry name" value="Glyoxalase"/>
    <property type="match status" value="2"/>
</dbReference>
<comment type="caution">
    <text evidence="2">The sequence shown here is derived from an EMBL/GenBank/DDBJ whole genome shotgun (WGS) entry which is preliminary data.</text>
</comment>
<dbReference type="InterPro" id="IPR004360">
    <property type="entry name" value="Glyas_Fos-R_dOase_dom"/>
</dbReference>
<dbReference type="PANTHER" id="PTHR33993">
    <property type="entry name" value="GLYOXALASE-RELATED"/>
    <property type="match status" value="1"/>
</dbReference>
<dbReference type="InterPro" id="IPR037523">
    <property type="entry name" value="VOC_core"/>
</dbReference>
<dbReference type="SUPFAM" id="SSF54593">
    <property type="entry name" value="Glyoxalase/Bleomycin resistance protein/Dihydroxybiphenyl dioxygenase"/>
    <property type="match status" value="2"/>
</dbReference>
<dbReference type="Proteomes" id="UP000272400">
    <property type="component" value="Unassembled WGS sequence"/>
</dbReference>
<dbReference type="InterPro" id="IPR052164">
    <property type="entry name" value="Anthracycline_SecMetBiosynth"/>
</dbReference>
<reference evidence="2 3" key="1">
    <citation type="submission" date="2018-11" db="EMBL/GenBank/DDBJ databases">
        <title>Sequencing the genomes of 1000 actinobacteria strains.</title>
        <authorList>
            <person name="Klenk H.-P."/>
        </authorList>
    </citation>
    <scope>NUCLEOTIDE SEQUENCE [LARGE SCALE GENOMIC DNA]</scope>
    <source>
        <strain evidence="2 3">DSM 44254</strain>
    </source>
</reference>
<proteinExistence type="predicted"/>
<dbReference type="PANTHER" id="PTHR33993:SF14">
    <property type="entry name" value="GB|AAF24581.1"/>
    <property type="match status" value="1"/>
</dbReference>
<sequence length="237" mass="25707">MPDTDAAARFYDALLGWRAGFDASPEAQGYGQFHLNGKVVAGVGPTMSPDSPPHWTTYVATDDIEATTARVREAGGTVVVPPMQVLQAGRLAGYTDLEGVFFMAWQSLDHRGAEVVNEPGAWAWNELNTRDPAAAREFYPKVFGWEHGGNAYYTEWKTADKTIAGMMPIPPDLPPDVPPHWLVYFAVDDVDASVKLAKELGAEQTGPFVDSPAGRLATVRDPQGALFALISGLQEHH</sequence>
<feature type="domain" description="VOC" evidence="1">
    <location>
        <begin position="121"/>
        <end position="232"/>
    </location>
</feature>
<organism evidence="2 3">
    <name type="scientific">Actinocorallia herbida</name>
    <dbReference type="NCBI Taxonomy" id="58109"/>
    <lineage>
        <taxon>Bacteria</taxon>
        <taxon>Bacillati</taxon>
        <taxon>Actinomycetota</taxon>
        <taxon>Actinomycetes</taxon>
        <taxon>Streptosporangiales</taxon>
        <taxon>Thermomonosporaceae</taxon>
        <taxon>Actinocorallia</taxon>
    </lineage>
</organism>
<evidence type="ECO:0000313" key="3">
    <source>
        <dbReference type="Proteomes" id="UP000272400"/>
    </source>
</evidence>